<accession>A0ABD0YXH1</accession>
<comment type="caution">
    <text evidence="1">The sequence shown here is derived from an EMBL/GenBank/DDBJ whole genome shotgun (WGS) entry which is preliminary data.</text>
</comment>
<proteinExistence type="predicted"/>
<evidence type="ECO:0000313" key="1">
    <source>
        <dbReference type="EMBL" id="KAL1139894.1"/>
    </source>
</evidence>
<evidence type="ECO:0000313" key="2">
    <source>
        <dbReference type="Proteomes" id="UP001558652"/>
    </source>
</evidence>
<dbReference type="AlphaFoldDB" id="A0ABD0YXH1"/>
<sequence>MASKRRNMFYQKKKLETTEIDPSIPRSSLKLSTQTEETLGTCAAGDYLKLFLHLDSGSVNEYTPWTGLLCGNRHQIPHVLYSSGPALVLEFHTYHIPSNSTGFIGSFRFIDKIKWGFKQVEELKVITEKPTNELAFTER</sequence>
<name>A0ABD0YXH1_9HEMI</name>
<gene>
    <name evidence="1" type="ORF">AAG570_006871</name>
</gene>
<reference evidence="1 2" key="1">
    <citation type="submission" date="2024-07" db="EMBL/GenBank/DDBJ databases">
        <title>Chromosome-level genome assembly of the water stick insect Ranatra chinensis (Heteroptera: Nepidae).</title>
        <authorList>
            <person name="Liu X."/>
        </authorList>
    </citation>
    <scope>NUCLEOTIDE SEQUENCE [LARGE SCALE GENOMIC DNA]</scope>
    <source>
        <strain evidence="1">Cailab_2021Rc</strain>
        <tissue evidence="1">Muscle</tissue>
    </source>
</reference>
<dbReference type="Proteomes" id="UP001558652">
    <property type="component" value="Unassembled WGS sequence"/>
</dbReference>
<dbReference type="Gene3D" id="2.60.120.290">
    <property type="entry name" value="Spermadhesin, CUB domain"/>
    <property type="match status" value="1"/>
</dbReference>
<evidence type="ECO:0008006" key="3">
    <source>
        <dbReference type="Google" id="ProtNLM"/>
    </source>
</evidence>
<dbReference type="SUPFAM" id="SSF49854">
    <property type="entry name" value="Spermadhesin, CUB domain"/>
    <property type="match status" value="1"/>
</dbReference>
<organism evidence="1 2">
    <name type="scientific">Ranatra chinensis</name>
    <dbReference type="NCBI Taxonomy" id="642074"/>
    <lineage>
        <taxon>Eukaryota</taxon>
        <taxon>Metazoa</taxon>
        <taxon>Ecdysozoa</taxon>
        <taxon>Arthropoda</taxon>
        <taxon>Hexapoda</taxon>
        <taxon>Insecta</taxon>
        <taxon>Pterygota</taxon>
        <taxon>Neoptera</taxon>
        <taxon>Paraneoptera</taxon>
        <taxon>Hemiptera</taxon>
        <taxon>Heteroptera</taxon>
        <taxon>Panheteroptera</taxon>
        <taxon>Nepomorpha</taxon>
        <taxon>Nepidae</taxon>
        <taxon>Ranatrinae</taxon>
        <taxon>Ranatra</taxon>
    </lineage>
</organism>
<protein>
    <recommendedName>
        <fullName evidence="3">CUB domain-containing protein</fullName>
    </recommendedName>
</protein>
<dbReference type="InterPro" id="IPR035914">
    <property type="entry name" value="Sperma_CUB_dom_sf"/>
</dbReference>
<dbReference type="EMBL" id="JBFDAA010000002">
    <property type="protein sequence ID" value="KAL1139894.1"/>
    <property type="molecule type" value="Genomic_DNA"/>
</dbReference>
<keyword evidence="2" id="KW-1185">Reference proteome</keyword>